<organism evidence="2 3">
    <name type="scientific">Formosa agariphila (strain DSM 15362 / KCTC 12365 / LMG 23005 / KMM 3901 / M-2Alg 35-1)</name>
    <dbReference type="NCBI Taxonomy" id="1347342"/>
    <lineage>
        <taxon>Bacteria</taxon>
        <taxon>Pseudomonadati</taxon>
        <taxon>Bacteroidota</taxon>
        <taxon>Flavobacteriia</taxon>
        <taxon>Flavobacteriales</taxon>
        <taxon>Flavobacteriaceae</taxon>
        <taxon>Formosa</taxon>
    </lineage>
</organism>
<name>T2KL90_FORAG</name>
<dbReference type="OrthoDB" id="1433813at2"/>
<dbReference type="Proteomes" id="UP000016160">
    <property type="component" value="Chromosome"/>
</dbReference>
<dbReference type="STRING" id="1347342.BN863_17930"/>
<dbReference type="PATRIC" id="fig|1347342.6.peg.1797"/>
<keyword evidence="1" id="KW-0472">Membrane</keyword>
<dbReference type="eggNOG" id="ENOG5032SYB">
    <property type="taxonomic scope" value="Bacteria"/>
</dbReference>
<evidence type="ECO:0000313" key="3">
    <source>
        <dbReference type="Proteomes" id="UP000016160"/>
    </source>
</evidence>
<dbReference type="AlphaFoldDB" id="T2KL90"/>
<sequence length="138" mass="16158">MKNIHFDNMRNKFWIAILILSIICFMIGIFEPIAYSNKDLNTYFLKSGFLLQVLYYSKMFWYKNYVQWNKKGVNIKGNSFFGKSLTFNQIIKTELNDKNLIITKTNGTKVTLDLNEIAEPDTQKLNEIIVKKTIANTI</sequence>
<dbReference type="HOGENOM" id="CLU_133701_0_0_10"/>
<feature type="transmembrane region" description="Helical" evidence="1">
    <location>
        <begin position="12"/>
        <end position="30"/>
    </location>
</feature>
<reference evidence="2 3" key="1">
    <citation type="journal article" date="2013" name="Appl. Environ. Microbiol.">
        <title>The genome of the alga-associated marine flavobacterium Formosa agariphila KMM 3901T reveals a broad potential for degradation of algal polysaccharides.</title>
        <authorList>
            <person name="Mann A.J."/>
            <person name="Hahnke R.L."/>
            <person name="Huang S."/>
            <person name="Werner J."/>
            <person name="Xing P."/>
            <person name="Barbeyron T."/>
            <person name="Huettel B."/>
            <person name="Stueber K."/>
            <person name="Reinhardt R."/>
            <person name="Harder J."/>
            <person name="Gloeckner F.O."/>
            <person name="Amann R.I."/>
            <person name="Teeling H."/>
        </authorList>
    </citation>
    <scope>NUCLEOTIDE SEQUENCE [LARGE SCALE GENOMIC DNA]</scope>
    <source>
        <strain evidence="3">DSM 15362 / KCTC 12365 / LMG 23005 / KMM 3901</strain>
    </source>
</reference>
<feature type="transmembrane region" description="Helical" evidence="1">
    <location>
        <begin position="42"/>
        <end position="61"/>
    </location>
</feature>
<dbReference type="EMBL" id="HG315671">
    <property type="protein sequence ID" value="CDF79505.1"/>
    <property type="molecule type" value="Genomic_DNA"/>
</dbReference>
<keyword evidence="3" id="KW-1185">Reference proteome</keyword>
<keyword evidence="1" id="KW-1133">Transmembrane helix</keyword>
<gene>
    <name evidence="2" type="ORF">BN863_17930</name>
</gene>
<protein>
    <submittedName>
        <fullName evidence="2">Uncharacterized protein</fullName>
    </submittedName>
</protein>
<evidence type="ECO:0000256" key="1">
    <source>
        <dbReference type="SAM" id="Phobius"/>
    </source>
</evidence>
<dbReference type="RefSeq" id="WP_038529729.1">
    <property type="nucleotide sequence ID" value="NZ_HG315671.1"/>
</dbReference>
<evidence type="ECO:0000313" key="2">
    <source>
        <dbReference type="EMBL" id="CDF79505.1"/>
    </source>
</evidence>
<accession>T2KL90</accession>
<proteinExistence type="predicted"/>
<keyword evidence="1" id="KW-0812">Transmembrane</keyword>